<gene>
    <name evidence="6" type="ORF">SAMN05443432_104391</name>
</gene>
<feature type="transmembrane region" description="Helical" evidence="5">
    <location>
        <begin position="21"/>
        <end position="49"/>
    </location>
</feature>
<dbReference type="AlphaFoldDB" id="A0A1M7FZW5"/>
<dbReference type="EMBL" id="FRCB01000004">
    <property type="protein sequence ID" value="SHM09634.1"/>
    <property type="molecule type" value="Genomic_DNA"/>
</dbReference>
<feature type="transmembrane region" description="Helical" evidence="5">
    <location>
        <begin position="126"/>
        <end position="146"/>
    </location>
</feature>
<comment type="subcellular location">
    <subcellularLocation>
        <location evidence="1">Membrane</location>
        <topology evidence="1">Multi-pass membrane protein</topology>
    </subcellularLocation>
</comment>
<keyword evidence="2 5" id="KW-0812">Transmembrane</keyword>
<name>A0A1M7FZW5_9RHOB</name>
<dbReference type="RefSeq" id="WP_188129943.1">
    <property type="nucleotide sequence ID" value="NZ_FRCB01000004.1"/>
</dbReference>
<reference evidence="6 7" key="1">
    <citation type="submission" date="2016-11" db="EMBL/GenBank/DDBJ databases">
        <authorList>
            <person name="Varghese N."/>
            <person name="Submissions S."/>
        </authorList>
    </citation>
    <scope>NUCLEOTIDE SEQUENCE [LARGE SCALE GENOMIC DNA]</scope>
    <source>
        <strain evidence="6 7">DSM 28249</strain>
    </source>
</reference>
<sequence length="238" mass="25855">MIFTSFFKALAQLSDPRFRKVLWRGIGLTLGLLAAITALLVWGVGWLVGDAVTLPLVGEVQWVDNVLSWAFLALMIVLSVFLMVPVASAFVSMFLDRIAEAVEDRHYPGLPKVQGPPLTDEIVDGLSAMGVLIAANIVALVVTLLLPIAGLPLFYAVNGFLLGREYFTVVAMRRIGRRAAKDMRRRHGALIWMAGVLMAVPLTVPILNLVVPIIGAATFTHIYHRLDKGRGESAQATG</sequence>
<evidence type="ECO:0000256" key="5">
    <source>
        <dbReference type="SAM" id="Phobius"/>
    </source>
</evidence>
<keyword evidence="7" id="KW-1185">Reference proteome</keyword>
<dbReference type="Pfam" id="PF07264">
    <property type="entry name" value="EI24"/>
    <property type="match status" value="1"/>
</dbReference>
<evidence type="ECO:0000256" key="2">
    <source>
        <dbReference type="ARBA" id="ARBA00022692"/>
    </source>
</evidence>
<evidence type="ECO:0000256" key="1">
    <source>
        <dbReference type="ARBA" id="ARBA00004141"/>
    </source>
</evidence>
<evidence type="ECO:0000313" key="7">
    <source>
        <dbReference type="Proteomes" id="UP000322545"/>
    </source>
</evidence>
<evidence type="ECO:0000256" key="3">
    <source>
        <dbReference type="ARBA" id="ARBA00022989"/>
    </source>
</evidence>
<keyword evidence="3 5" id="KW-1133">Transmembrane helix</keyword>
<accession>A0A1M7FZW5</accession>
<proteinExistence type="predicted"/>
<feature type="transmembrane region" description="Helical" evidence="5">
    <location>
        <begin position="190"/>
        <end position="223"/>
    </location>
</feature>
<dbReference type="InterPro" id="IPR059112">
    <property type="entry name" value="CysZ/EI24"/>
</dbReference>
<keyword evidence="4 5" id="KW-0472">Membrane</keyword>
<evidence type="ECO:0000313" key="6">
    <source>
        <dbReference type="EMBL" id="SHM09634.1"/>
    </source>
</evidence>
<feature type="transmembrane region" description="Helical" evidence="5">
    <location>
        <begin position="69"/>
        <end position="95"/>
    </location>
</feature>
<evidence type="ECO:0000256" key="4">
    <source>
        <dbReference type="ARBA" id="ARBA00023136"/>
    </source>
</evidence>
<dbReference type="Proteomes" id="UP000322545">
    <property type="component" value="Unassembled WGS sequence"/>
</dbReference>
<protein>
    <submittedName>
        <fullName evidence="6">Uncharacterized protein involved in cysteine biosynthesis</fullName>
    </submittedName>
</protein>
<organism evidence="6 7">
    <name type="scientific">Roseovarius litoreus</name>
    <dbReference type="NCBI Taxonomy" id="1155722"/>
    <lineage>
        <taxon>Bacteria</taxon>
        <taxon>Pseudomonadati</taxon>
        <taxon>Pseudomonadota</taxon>
        <taxon>Alphaproteobacteria</taxon>
        <taxon>Rhodobacterales</taxon>
        <taxon>Roseobacteraceae</taxon>
        <taxon>Roseovarius</taxon>
    </lineage>
</organism>